<accession>A0A7T0E050</accession>
<dbReference type="SMART" id="SM00421">
    <property type="entry name" value="HTH_LUXR"/>
    <property type="match status" value="1"/>
</dbReference>
<protein>
    <submittedName>
        <fullName evidence="7">Response regulator transcription factor</fullName>
    </submittedName>
</protein>
<dbReference type="GO" id="GO:0006355">
    <property type="term" value="P:regulation of DNA-templated transcription"/>
    <property type="evidence" value="ECO:0007669"/>
    <property type="project" value="InterPro"/>
</dbReference>
<keyword evidence="3" id="KW-0238">DNA-binding</keyword>
<comment type="caution">
    <text evidence="4">Lacks conserved residue(s) required for the propagation of feature annotation.</text>
</comment>
<gene>
    <name evidence="7" type="ORF">IDM36_10935</name>
</gene>
<reference evidence="7" key="1">
    <citation type="submission" date="2020-09" db="EMBL/GenBank/DDBJ databases">
        <title>First Report of a novel Colistin-Resistant species of Enterobacter cloacae complex Producing MCR-5 isolated from hospital sewage water.</title>
        <authorList>
            <person name="Zhou K."/>
        </authorList>
    </citation>
    <scope>NUCLEOTIDE SEQUENCE [LARGE SCALE GENOMIC DNA]</scope>
    <source>
        <strain evidence="7">HSW1412</strain>
    </source>
</reference>
<evidence type="ECO:0000256" key="3">
    <source>
        <dbReference type="ARBA" id="ARBA00023125"/>
    </source>
</evidence>
<sequence length="207" mass="23042">MSGKKVIVMDSSPLLRAGLQGLLSEQGHQVVAQFGTMEELMDNISLFNVDLVIMEHLQQQPDVFSSLAQLIQNIPVTQVLILSSSSSDFHIQLSKKAGAAGYLNKSSALDNIVSTIDKVVSGQFCYGNELKVHRKKYPRDASFLLSLSHTDICILHYISAGYSNQVIAAMMNINNKRVSAYKKRIMAKFKISKLTELVDLAKRNYLY</sequence>
<dbReference type="Pfam" id="PF00072">
    <property type="entry name" value="Response_reg"/>
    <property type="match status" value="1"/>
</dbReference>
<evidence type="ECO:0000259" key="6">
    <source>
        <dbReference type="PROSITE" id="PS50110"/>
    </source>
</evidence>
<evidence type="ECO:0000313" key="7">
    <source>
        <dbReference type="EMBL" id="QPK02578.1"/>
    </source>
</evidence>
<dbReference type="PANTHER" id="PTHR45566">
    <property type="entry name" value="HTH-TYPE TRANSCRIPTIONAL REGULATOR YHJB-RELATED"/>
    <property type="match status" value="1"/>
</dbReference>
<dbReference type="AlphaFoldDB" id="A0A7T0E050"/>
<dbReference type="SUPFAM" id="SSF52172">
    <property type="entry name" value="CheY-like"/>
    <property type="match status" value="1"/>
</dbReference>
<dbReference type="InterPro" id="IPR051015">
    <property type="entry name" value="EvgA-like"/>
</dbReference>
<dbReference type="InterPro" id="IPR058245">
    <property type="entry name" value="NreC/VraR/RcsB-like_REC"/>
</dbReference>
<dbReference type="InterPro" id="IPR011006">
    <property type="entry name" value="CheY-like_superfamily"/>
</dbReference>
<evidence type="ECO:0000256" key="1">
    <source>
        <dbReference type="ARBA" id="ARBA00022553"/>
    </source>
</evidence>
<dbReference type="InterPro" id="IPR016032">
    <property type="entry name" value="Sig_transdc_resp-reg_C-effctor"/>
</dbReference>
<dbReference type="Gene3D" id="3.40.50.2300">
    <property type="match status" value="1"/>
</dbReference>
<evidence type="ECO:0000256" key="2">
    <source>
        <dbReference type="ARBA" id="ARBA00023012"/>
    </source>
</evidence>
<keyword evidence="2" id="KW-0902">Two-component regulatory system</keyword>
<organism evidence="7">
    <name type="scientific">Enterobacter mori</name>
    <dbReference type="NCBI Taxonomy" id="539813"/>
    <lineage>
        <taxon>Bacteria</taxon>
        <taxon>Pseudomonadati</taxon>
        <taxon>Pseudomonadota</taxon>
        <taxon>Gammaproteobacteria</taxon>
        <taxon>Enterobacterales</taxon>
        <taxon>Enterobacteriaceae</taxon>
        <taxon>Enterobacter</taxon>
    </lineage>
</organism>
<dbReference type="CDD" id="cd06170">
    <property type="entry name" value="LuxR_C_like"/>
    <property type="match status" value="1"/>
</dbReference>
<dbReference type="EMBL" id="CP061801">
    <property type="protein sequence ID" value="QPK02578.1"/>
    <property type="molecule type" value="Genomic_DNA"/>
</dbReference>
<dbReference type="GO" id="GO:0000160">
    <property type="term" value="P:phosphorelay signal transduction system"/>
    <property type="evidence" value="ECO:0007669"/>
    <property type="project" value="InterPro"/>
</dbReference>
<dbReference type="GO" id="GO:0003677">
    <property type="term" value="F:DNA binding"/>
    <property type="evidence" value="ECO:0007669"/>
    <property type="project" value="UniProtKB-KW"/>
</dbReference>
<dbReference type="InterPro" id="IPR000792">
    <property type="entry name" value="Tscrpt_reg_LuxR_C"/>
</dbReference>
<dbReference type="PROSITE" id="PS50110">
    <property type="entry name" value="RESPONSE_REGULATORY"/>
    <property type="match status" value="1"/>
</dbReference>
<name>A0A7T0E050_9ENTR</name>
<proteinExistence type="predicted"/>
<evidence type="ECO:0000256" key="4">
    <source>
        <dbReference type="PROSITE-ProRule" id="PRU00169"/>
    </source>
</evidence>
<dbReference type="InterPro" id="IPR001789">
    <property type="entry name" value="Sig_transdc_resp-reg_receiver"/>
</dbReference>
<dbReference type="PROSITE" id="PS50043">
    <property type="entry name" value="HTH_LUXR_2"/>
    <property type="match status" value="1"/>
</dbReference>
<evidence type="ECO:0000259" key="5">
    <source>
        <dbReference type="PROSITE" id="PS50043"/>
    </source>
</evidence>
<dbReference type="PANTHER" id="PTHR45566:SF1">
    <property type="entry name" value="HTH-TYPE TRANSCRIPTIONAL REGULATOR YHJB-RELATED"/>
    <property type="match status" value="1"/>
</dbReference>
<dbReference type="Pfam" id="PF00196">
    <property type="entry name" value="GerE"/>
    <property type="match status" value="1"/>
</dbReference>
<dbReference type="SMART" id="SM00448">
    <property type="entry name" value="REC"/>
    <property type="match status" value="1"/>
</dbReference>
<feature type="domain" description="Response regulatory" evidence="6">
    <location>
        <begin position="5"/>
        <end position="120"/>
    </location>
</feature>
<dbReference type="SUPFAM" id="SSF46894">
    <property type="entry name" value="C-terminal effector domain of the bipartite response regulators"/>
    <property type="match status" value="1"/>
</dbReference>
<feature type="domain" description="HTH luxR-type" evidence="5">
    <location>
        <begin position="140"/>
        <end position="205"/>
    </location>
</feature>
<dbReference type="CDD" id="cd17535">
    <property type="entry name" value="REC_NarL-like"/>
    <property type="match status" value="1"/>
</dbReference>
<keyword evidence="1" id="KW-0597">Phosphoprotein</keyword>